<keyword evidence="3" id="KW-1185">Reference proteome</keyword>
<protein>
    <submittedName>
        <fullName evidence="2">16750_t:CDS:1</fullName>
    </submittedName>
</protein>
<reference evidence="2" key="1">
    <citation type="submission" date="2021-06" db="EMBL/GenBank/DDBJ databases">
        <authorList>
            <person name="Kallberg Y."/>
            <person name="Tangrot J."/>
            <person name="Rosling A."/>
        </authorList>
    </citation>
    <scope>NUCLEOTIDE SEQUENCE</scope>
    <source>
        <strain evidence="2">UK204</strain>
    </source>
</reference>
<dbReference type="EMBL" id="CAJVPQ010002076">
    <property type="protein sequence ID" value="CAG8582430.1"/>
    <property type="molecule type" value="Genomic_DNA"/>
</dbReference>
<dbReference type="Proteomes" id="UP000789570">
    <property type="component" value="Unassembled WGS sequence"/>
</dbReference>
<feature type="non-terminal residue" evidence="2">
    <location>
        <position position="145"/>
    </location>
</feature>
<evidence type="ECO:0000313" key="3">
    <source>
        <dbReference type="Proteomes" id="UP000789570"/>
    </source>
</evidence>
<feature type="compositionally biased region" description="Acidic residues" evidence="1">
    <location>
        <begin position="71"/>
        <end position="82"/>
    </location>
</feature>
<dbReference type="AlphaFoldDB" id="A0A9N9G7G6"/>
<sequence length="145" mass="17316">FQPFNKTNKVLENLTNSFDTINLKYDKKYDSIECNNEDEEYNNEKGNNEDKEYDSEEGNNKDKEYNNNEECNNEDEKFDSEDKEYNNEFIKIDFEEETNFLYPSQEITNIFSNDVAEEYAKLIIKHNLSQKAANNICQFFNKFSL</sequence>
<evidence type="ECO:0000313" key="2">
    <source>
        <dbReference type="EMBL" id="CAG8582430.1"/>
    </source>
</evidence>
<proteinExistence type="predicted"/>
<accession>A0A9N9G7G6</accession>
<gene>
    <name evidence="2" type="ORF">FCALED_LOCUS7665</name>
</gene>
<organism evidence="2 3">
    <name type="scientific">Funneliformis caledonium</name>
    <dbReference type="NCBI Taxonomy" id="1117310"/>
    <lineage>
        <taxon>Eukaryota</taxon>
        <taxon>Fungi</taxon>
        <taxon>Fungi incertae sedis</taxon>
        <taxon>Mucoromycota</taxon>
        <taxon>Glomeromycotina</taxon>
        <taxon>Glomeromycetes</taxon>
        <taxon>Glomerales</taxon>
        <taxon>Glomeraceae</taxon>
        <taxon>Funneliformis</taxon>
    </lineage>
</organism>
<evidence type="ECO:0000256" key="1">
    <source>
        <dbReference type="SAM" id="MobiDB-lite"/>
    </source>
</evidence>
<feature type="region of interest" description="Disordered" evidence="1">
    <location>
        <begin position="34"/>
        <end position="82"/>
    </location>
</feature>
<comment type="caution">
    <text evidence="2">The sequence shown here is derived from an EMBL/GenBank/DDBJ whole genome shotgun (WGS) entry which is preliminary data.</text>
</comment>
<dbReference type="OrthoDB" id="2417073at2759"/>
<name>A0A9N9G7G6_9GLOM</name>